<dbReference type="RefSeq" id="WP_045462016.1">
    <property type="nucleotide sequence ID" value="NZ_BBLT01000003.1"/>
</dbReference>
<dbReference type="eggNOG" id="ENOG50327YA">
    <property type="taxonomic scope" value="Bacteria"/>
</dbReference>
<accession>A0A098LE38</accession>
<organism evidence="1 2">
    <name type="scientific">Sporocytophaga myxococcoides</name>
    <dbReference type="NCBI Taxonomy" id="153721"/>
    <lineage>
        <taxon>Bacteria</taxon>
        <taxon>Pseudomonadati</taxon>
        <taxon>Bacteroidota</taxon>
        <taxon>Cytophagia</taxon>
        <taxon>Cytophagales</taxon>
        <taxon>Cytophagaceae</taxon>
        <taxon>Sporocytophaga</taxon>
    </lineage>
</organism>
<proteinExistence type="predicted"/>
<dbReference type="AlphaFoldDB" id="A0A098LE38"/>
<dbReference type="EMBL" id="BBLT01000003">
    <property type="protein sequence ID" value="GAL84722.1"/>
    <property type="molecule type" value="Genomic_DNA"/>
</dbReference>
<protein>
    <submittedName>
        <fullName evidence="1">Uncharacterized protein</fullName>
    </submittedName>
</protein>
<evidence type="ECO:0000313" key="1">
    <source>
        <dbReference type="EMBL" id="GAL84722.1"/>
    </source>
</evidence>
<comment type="caution">
    <text evidence="1">The sequence shown here is derived from an EMBL/GenBank/DDBJ whole genome shotgun (WGS) entry which is preliminary data.</text>
</comment>
<reference evidence="1 2" key="1">
    <citation type="submission" date="2014-09" db="EMBL/GenBank/DDBJ databases">
        <title>Sporocytophaga myxococcoides PG-01 genome sequencing.</title>
        <authorList>
            <person name="Liu L."/>
            <person name="Gao P.J."/>
            <person name="Chen G.J."/>
            <person name="Wang L.S."/>
        </authorList>
    </citation>
    <scope>NUCLEOTIDE SEQUENCE [LARGE SCALE GENOMIC DNA]</scope>
    <source>
        <strain evidence="1 2">PG-01</strain>
    </source>
</reference>
<dbReference type="Pfam" id="PF22091">
    <property type="entry name" value="DUF6941"/>
    <property type="match status" value="1"/>
</dbReference>
<name>A0A098LE38_9BACT</name>
<dbReference type="Proteomes" id="UP000030185">
    <property type="component" value="Unassembled WGS sequence"/>
</dbReference>
<keyword evidence="2" id="KW-1185">Reference proteome</keyword>
<dbReference type="STRING" id="153721.MYP_1950"/>
<gene>
    <name evidence="1" type="ORF">MYP_1950</name>
</gene>
<dbReference type="InterPro" id="IPR054221">
    <property type="entry name" value="DUF6941"/>
</dbReference>
<evidence type="ECO:0000313" key="2">
    <source>
        <dbReference type="Proteomes" id="UP000030185"/>
    </source>
</evidence>
<sequence length="128" mass="14346">MEIEIFTLCDHAQDFNGKLVIVGTFDSISSSVYPFTHAACSLAGRLRFSEKESGVHEFKIKLIDEEGIELYPAIEGNIDVSKSVANYSTINFAINLGNLEFKKPGKYAIELYIDNEWQKGLPINVIKQ</sequence>
<dbReference type="OrthoDB" id="1716312at2"/>